<dbReference type="HOGENOM" id="CLU_126997_0_0_3"/>
<dbReference type="eggNOG" id="ENOG503116D">
    <property type="taxonomic scope" value="Bacteria"/>
</dbReference>
<dbReference type="OrthoDB" id="484469at2"/>
<sequence length="128" mass="14301">MTLVLLLNQEVADFLLSINLLVENLANFEGITELEILLKLMTNLPNVEIQGLIVGIRSPEGDILSGDVDFMGVVMNKLERIKMVLFDRDYVVGIRADQERLPVLFGGDLVKGHNGFVLKNVCNFEVDK</sequence>
<dbReference type="AlphaFoldDB" id="Q112D7"/>
<dbReference type="KEGG" id="ter:Tery_2420"/>
<dbReference type="STRING" id="203124.Tery_2420"/>
<dbReference type="RefSeq" id="WP_011612003.1">
    <property type="nucleotide sequence ID" value="NC_008312.1"/>
</dbReference>
<dbReference type="EMBL" id="CP000393">
    <property type="protein sequence ID" value="ABG51637.1"/>
    <property type="molecule type" value="Genomic_DNA"/>
</dbReference>
<accession>Q112D7</accession>
<reference evidence="1" key="1">
    <citation type="submission" date="2006-06" db="EMBL/GenBank/DDBJ databases">
        <title>Complete sequence of Trichodesmium erythraeum IMS101.</title>
        <authorList>
            <consortium name="US DOE Joint Genome Institute"/>
            <person name="Copeland A."/>
            <person name="Lucas S."/>
            <person name="Lapidus A."/>
            <person name="Barry K."/>
            <person name="Detter J.C."/>
            <person name="Glavina del Rio T."/>
            <person name="Hammon N."/>
            <person name="Israni S."/>
            <person name="Dalin E."/>
            <person name="Tice H."/>
            <person name="Pitluck S."/>
            <person name="Kiss H."/>
            <person name="Munk A.C."/>
            <person name="Brettin T."/>
            <person name="Bruce D."/>
            <person name="Han C."/>
            <person name="Tapia R."/>
            <person name="Gilna P."/>
            <person name="Schmutz J."/>
            <person name="Larimer F."/>
            <person name="Land M."/>
            <person name="Hauser L."/>
            <person name="Kyrpides N."/>
            <person name="Kim E."/>
            <person name="Richardson P."/>
        </authorList>
    </citation>
    <scope>NUCLEOTIDE SEQUENCE [LARGE SCALE GENOMIC DNA]</scope>
    <source>
        <strain evidence="1">IMS101</strain>
    </source>
</reference>
<proteinExistence type="predicted"/>
<protein>
    <submittedName>
        <fullName evidence="1">Uncharacterized protein</fullName>
    </submittedName>
</protein>
<organism evidence="1">
    <name type="scientific">Trichodesmium erythraeum (strain IMS101)</name>
    <dbReference type="NCBI Taxonomy" id="203124"/>
    <lineage>
        <taxon>Bacteria</taxon>
        <taxon>Bacillati</taxon>
        <taxon>Cyanobacteriota</taxon>
        <taxon>Cyanophyceae</taxon>
        <taxon>Oscillatoriophycideae</taxon>
        <taxon>Oscillatoriales</taxon>
        <taxon>Microcoleaceae</taxon>
        <taxon>Trichodesmium</taxon>
    </lineage>
</organism>
<gene>
    <name evidence="1" type="ordered locus">Tery_2420</name>
</gene>
<evidence type="ECO:0000313" key="1">
    <source>
        <dbReference type="EMBL" id="ABG51637.1"/>
    </source>
</evidence>
<name>Q112D7_TRIEI</name>